<accession>A0A8S3UHX0</accession>
<gene>
    <name evidence="2" type="ORF">MEDL_57715</name>
</gene>
<evidence type="ECO:0000313" key="3">
    <source>
        <dbReference type="Proteomes" id="UP000683360"/>
    </source>
</evidence>
<evidence type="ECO:0000256" key="1">
    <source>
        <dbReference type="SAM" id="MobiDB-lite"/>
    </source>
</evidence>
<feature type="compositionally biased region" description="Basic residues" evidence="1">
    <location>
        <begin position="351"/>
        <end position="361"/>
    </location>
</feature>
<protein>
    <recommendedName>
        <fullName evidence="4">C-type lectin domain-containing protein</fullName>
    </recommendedName>
</protein>
<dbReference type="EMBL" id="CAJPWZ010002783">
    <property type="protein sequence ID" value="CAG2245696.1"/>
    <property type="molecule type" value="Genomic_DNA"/>
</dbReference>
<proteinExistence type="predicted"/>
<organism evidence="2 3">
    <name type="scientific">Mytilus edulis</name>
    <name type="common">Blue mussel</name>
    <dbReference type="NCBI Taxonomy" id="6550"/>
    <lineage>
        <taxon>Eukaryota</taxon>
        <taxon>Metazoa</taxon>
        <taxon>Spiralia</taxon>
        <taxon>Lophotrochozoa</taxon>
        <taxon>Mollusca</taxon>
        <taxon>Bivalvia</taxon>
        <taxon>Autobranchia</taxon>
        <taxon>Pteriomorphia</taxon>
        <taxon>Mytilida</taxon>
        <taxon>Mytiloidea</taxon>
        <taxon>Mytilidae</taxon>
        <taxon>Mytilinae</taxon>
        <taxon>Mytilus</taxon>
    </lineage>
</organism>
<dbReference type="AlphaFoldDB" id="A0A8S3UHX0"/>
<reference evidence="2" key="1">
    <citation type="submission" date="2021-03" db="EMBL/GenBank/DDBJ databases">
        <authorList>
            <person name="Bekaert M."/>
        </authorList>
    </citation>
    <scope>NUCLEOTIDE SEQUENCE</scope>
</reference>
<feature type="region of interest" description="Disordered" evidence="1">
    <location>
        <begin position="317"/>
        <end position="361"/>
    </location>
</feature>
<evidence type="ECO:0000313" key="2">
    <source>
        <dbReference type="EMBL" id="CAG2245696.1"/>
    </source>
</evidence>
<keyword evidence="3" id="KW-1185">Reference proteome</keyword>
<sequence>MQRNGSYLFGNIIPSEADAGNKINGSNVKEKTSFWHWLGIARKIYLTTDTVTVKTTKAVEMKLIGIQNKECVCLRHIPEDSGLSPHFCDGRCETYQQHFQTFHTVPNDCGSTYDSSIFNVYTSSPRTVTQYDRYNSSMLCLRLFCMDTLNVCHLVPSKCSNPFWNRICENNADNYALRNIATWEASVEICRNNGSYLYGNMTSSSQAIQTMKKFHLMKINNQFWLGAARQVYPTVDRGQHIETKEIVRCNLCTINKIGNGNKCDYDTDCNSRDTTAFAVCEDNIHQTKVIEYSVSTRMASLNSPIPAKGTDQINTAMTSKPQQKSSRRVTPNNIHNLTISRKPVPQTKGMIKTKHSKRVDT</sequence>
<dbReference type="Proteomes" id="UP000683360">
    <property type="component" value="Unassembled WGS sequence"/>
</dbReference>
<comment type="caution">
    <text evidence="2">The sequence shown here is derived from an EMBL/GenBank/DDBJ whole genome shotgun (WGS) entry which is preliminary data.</text>
</comment>
<evidence type="ECO:0008006" key="4">
    <source>
        <dbReference type="Google" id="ProtNLM"/>
    </source>
</evidence>
<feature type="compositionally biased region" description="Polar residues" evidence="1">
    <location>
        <begin position="317"/>
        <end position="339"/>
    </location>
</feature>
<name>A0A8S3UHX0_MYTED</name>